<accession>B6HGS9</accession>
<dbReference type="AlphaFoldDB" id="B6HGS9"/>
<evidence type="ECO:0000313" key="3">
    <source>
        <dbReference type="Proteomes" id="UP000000724"/>
    </source>
</evidence>
<organism evidence="2 3">
    <name type="scientific">Penicillium rubens (strain ATCC 28089 / DSM 1075 / NRRL 1951 / Wisconsin 54-1255)</name>
    <name type="common">Penicillium chrysogenum</name>
    <dbReference type="NCBI Taxonomy" id="500485"/>
    <lineage>
        <taxon>Eukaryota</taxon>
        <taxon>Fungi</taxon>
        <taxon>Dikarya</taxon>
        <taxon>Ascomycota</taxon>
        <taxon>Pezizomycotina</taxon>
        <taxon>Eurotiomycetes</taxon>
        <taxon>Eurotiomycetidae</taxon>
        <taxon>Eurotiales</taxon>
        <taxon>Aspergillaceae</taxon>
        <taxon>Penicillium</taxon>
        <taxon>Penicillium chrysogenum species complex</taxon>
    </lineage>
</organism>
<dbReference type="SUPFAM" id="SSF55961">
    <property type="entry name" value="Bet v1-like"/>
    <property type="match status" value="1"/>
</dbReference>
<proteinExistence type="predicted"/>
<dbReference type="InterPro" id="IPR023393">
    <property type="entry name" value="START-like_dom_sf"/>
</dbReference>
<sequence>MGEWGQSKERGFTWIVLTCCVLLRGLTLRLRSASKTSEGLSKMGREKHLHTSKLYLILSYQHFQAIGPDATTSDVQLWQPSVAHNFSSDSYLLIFISPSTSFLQIFKNLPGNLESVMTTLTDPTNATRATPNVPIEKATLHIGSSTFISAPSQEVWAALVNTSTWPSWNAFVPRVTIRSQPTPDPSPSTSAPDPTPTPAPAPASTTQSSNKNLSPILQKGTKFTFHVRMDPTSTKPQPSTDVHLLISEFRAPNADTGEVGRIVWCADPDAPGALSPSLLTAERVHEITAVEGGTEVRNWEAQVGWLVYVVRWMYKAKLQANFEMWVADLKGFVEGGSKTGSS</sequence>
<dbReference type="EMBL" id="AM920435">
    <property type="protein sequence ID" value="CAP85695.1"/>
    <property type="molecule type" value="Genomic_DNA"/>
</dbReference>
<dbReference type="CDD" id="cd07822">
    <property type="entry name" value="SRPBCC_4"/>
    <property type="match status" value="1"/>
</dbReference>
<dbReference type="Proteomes" id="UP000000724">
    <property type="component" value="Contig Pc00c20"/>
</dbReference>
<dbReference type="OrthoDB" id="509124at2759"/>
<dbReference type="Gene3D" id="3.30.530.20">
    <property type="match status" value="2"/>
</dbReference>
<feature type="region of interest" description="Disordered" evidence="1">
    <location>
        <begin position="177"/>
        <end position="215"/>
    </location>
</feature>
<dbReference type="OMA" id="VYVVRWM"/>
<keyword evidence="3" id="KW-1185">Reference proteome</keyword>
<evidence type="ECO:0000256" key="1">
    <source>
        <dbReference type="SAM" id="MobiDB-lite"/>
    </source>
</evidence>
<protein>
    <submittedName>
        <fullName evidence="2">Pc20g03660 protein</fullName>
    </submittedName>
</protein>
<reference evidence="2 3" key="1">
    <citation type="journal article" date="2008" name="Nat. Biotechnol.">
        <title>Genome sequencing and analysis of the filamentous fungus Penicillium chrysogenum.</title>
        <authorList>
            <person name="van den Berg M.A."/>
            <person name="Albang R."/>
            <person name="Albermann K."/>
            <person name="Badger J.H."/>
            <person name="Daran J.-M."/>
            <person name="Driessen A.J.M."/>
            <person name="Garcia-Estrada C."/>
            <person name="Fedorova N.D."/>
            <person name="Harris D.M."/>
            <person name="Heijne W.H.M."/>
            <person name="Joardar V.S."/>
            <person name="Kiel J.A.K.W."/>
            <person name="Kovalchuk A."/>
            <person name="Martin J.F."/>
            <person name="Nierman W.C."/>
            <person name="Nijland J.G."/>
            <person name="Pronk J.T."/>
            <person name="Roubos J.A."/>
            <person name="van der Klei I.J."/>
            <person name="van Peij N.N.M.E."/>
            <person name="Veenhuis M."/>
            <person name="von Doehren H."/>
            <person name="Wagner C."/>
            <person name="Wortman J.R."/>
            <person name="Bovenberg R.A.L."/>
        </authorList>
    </citation>
    <scope>NUCLEOTIDE SEQUENCE [LARGE SCALE GENOMIC DNA]</scope>
    <source>
        <strain evidence="3">ATCC 28089 / DSM 1075 / NRRL 1951 / Wisconsin 54-1255</strain>
    </source>
</reference>
<dbReference type="VEuPathDB" id="FungiDB:PCH_Pc20g03660"/>
<evidence type="ECO:0000313" key="2">
    <source>
        <dbReference type="EMBL" id="CAP85695.1"/>
    </source>
</evidence>
<name>B6HGS9_PENRW</name>
<dbReference type="HOGENOM" id="CLU_069867_0_2_1"/>
<dbReference type="BioCyc" id="PCHR:PC20G03660-MONOMER"/>
<dbReference type="eggNOG" id="ENOG502S6PP">
    <property type="taxonomic scope" value="Eukaryota"/>
</dbReference>
<gene>
    <name evidence="2" type="ORF">Pc20g03660</name>
    <name evidence="2" type="ORF">PCH_Pc20g03660</name>
</gene>